<dbReference type="Proteomes" id="UP000230002">
    <property type="component" value="Unassembled WGS sequence"/>
</dbReference>
<name>A0A2G8SL26_9APHY</name>
<keyword evidence="2" id="KW-1133">Transmembrane helix</keyword>
<evidence type="ECO:0000313" key="3">
    <source>
        <dbReference type="EMBL" id="PIL34476.1"/>
    </source>
</evidence>
<sequence>MATLVINTYVEQPVVLPSPWNCTVINKPFIPPWLLSSNIAGDLLVLFVTWANTYTSYKTQRRLLGGPTLVGVMLQNALTVRFATSLLTIMNAMCIIPQTVHPTPPMPPRWPHLISSLTYLFKIVKAALFETFATVVISPLTAILTCRFLLDLHHANDAATSGPTSTPSMDLHFAGGFDLQFQGPGSSTLMAPGPSGSVSRGTTAELPAFIASTGEQVYMHLGTGQSFEFLDQDVGGGQRTDSGGGVREFELTSSRGDSGGARRADVERQGRRTHDSEDGFTVSCRLGDAGARVAA</sequence>
<feature type="compositionally biased region" description="Basic and acidic residues" evidence="1">
    <location>
        <begin position="260"/>
        <end position="277"/>
    </location>
</feature>
<evidence type="ECO:0000256" key="2">
    <source>
        <dbReference type="SAM" id="Phobius"/>
    </source>
</evidence>
<feature type="transmembrane region" description="Helical" evidence="2">
    <location>
        <begin position="39"/>
        <end position="57"/>
    </location>
</feature>
<protein>
    <submittedName>
        <fullName evidence="3">Uncharacterized protein</fullName>
    </submittedName>
</protein>
<evidence type="ECO:0000256" key="1">
    <source>
        <dbReference type="SAM" id="MobiDB-lite"/>
    </source>
</evidence>
<gene>
    <name evidence="3" type="ORF">GSI_03253</name>
</gene>
<dbReference type="EMBL" id="AYKW01000005">
    <property type="protein sequence ID" value="PIL34476.1"/>
    <property type="molecule type" value="Genomic_DNA"/>
</dbReference>
<organism evidence="3 4">
    <name type="scientific">Ganoderma sinense ZZ0214-1</name>
    <dbReference type="NCBI Taxonomy" id="1077348"/>
    <lineage>
        <taxon>Eukaryota</taxon>
        <taxon>Fungi</taxon>
        <taxon>Dikarya</taxon>
        <taxon>Basidiomycota</taxon>
        <taxon>Agaricomycotina</taxon>
        <taxon>Agaricomycetes</taxon>
        <taxon>Polyporales</taxon>
        <taxon>Polyporaceae</taxon>
        <taxon>Ganoderma</taxon>
    </lineage>
</organism>
<keyword evidence="2" id="KW-0472">Membrane</keyword>
<feature type="transmembrane region" description="Helical" evidence="2">
    <location>
        <begin position="78"/>
        <end position="99"/>
    </location>
</feature>
<feature type="compositionally biased region" description="Gly residues" evidence="1">
    <location>
        <begin position="234"/>
        <end position="246"/>
    </location>
</feature>
<keyword evidence="2" id="KW-0812">Transmembrane</keyword>
<proteinExistence type="predicted"/>
<dbReference type="AlphaFoldDB" id="A0A2G8SL26"/>
<accession>A0A2G8SL26</accession>
<evidence type="ECO:0000313" key="4">
    <source>
        <dbReference type="Proteomes" id="UP000230002"/>
    </source>
</evidence>
<comment type="caution">
    <text evidence="3">The sequence shown here is derived from an EMBL/GenBank/DDBJ whole genome shotgun (WGS) entry which is preliminary data.</text>
</comment>
<feature type="transmembrane region" description="Helical" evidence="2">
    <location>
        <begin position="119"/>
        <end position="144"/>
    </location>
</feature>
<feature type="region of interest" description="Disordered" evidence="1">
    <location>
        <begin position="233"/>
        <end position="281"/>
    </location>
</feature>
<keyword evidence="4" id="KW-1185">Reference proteome</keyword>
<reference evidence="3 4" key="1">
    <citation type="journal article" date="2015" name="Sci. Rep.">
        <title>Chromosome-level genome map provides insights into diverse defense mechanisms in the medicinal fungus Ganoderma sinense.</title>
        <authorList>
            <person name="Zhu Y."/>
            <person name="Xu J."/>
            <person name="Sun C."/>
            <person name="Zhou S."/>
            <person name="Xu H."/>
            <person name="Nelson D.R."/>
            <person name="Qian J."/>
            <person name="Song J."/>
            <person name="Luo H."/>
            <person name="Xiang L."/>
            <person name="Li Y."/>
            <person name="Xu Z."/>
            <person name="Ji A."/>
            <person name="Wang L."/>
            <person name="Lu S."/>
            <person name="Hayward A."/>
            <person name="Sun W."/>
            <person name="Li X."/>
            <person name="Schwartz D.C."/>
            <person name="Wang Y."/>
            <person name="Chen S."/>
        </authorList>
    </citation>
    <scope>NUCLEOTIDE SEQUENCE [LARGE SCALE GENOMIC DNA]</scope>
    <source>
        <strain evidence="3 4">ZZ0214-1</strain>
    </source>
</reference>